<dbReference type="SUPFAM" id="SSF81901">
    <property type="entry name" value="HCP-like"/>
    <property type="match status" value="1"/>
</dbReference>
<keyword evidence="2" id="KW-1185">Reference proteome</keyword>
<gene>
    <name evidence="1" type="ORF">SFMTTN_1118</name>
</gene>
<dbReference type="RefSeq" id="WP_124704141.1">
    <property type="nucleotide sequence ID" value="NZ_BGOW01000009.1"/>
</dbReference>
<dbReference type="AlphaFoldDB" id="A0A401JCD1"/>
<dbReference type="InterPro" id="IPR011990">
    <property type="entry name" value="TPR-like_helical_dom_sf"/>
</dbReference>
<dbReference type="EMBL" id="BGOW01000009">
    <property type="protein sequence ID" value="GBL45311.1"/>
    <property type="molecule type" value="Genomic_DNA"/>
</dbReference>
<evidence type="ECO:0000313" key="1">
    <source>
        <dbReference type="EMBL" id="GBL45311.1"/>
    </source>
</evidence>
<sequence length="84" mass="9272">MLKFIQNLLSLNIALTGKARSLQAYDEALDLYGSKDFQKALPLMKESAELGHIDAMSLLGSMLLLGQGTREDGKQAEIWLQYVG</sequence>
<name>A0A401JCD1_9PROT</name>
<accession>A0A401JCD1</accession>
<dbReference type="Gene3D" id="1.25.40.10">
    <property type="entry name" value="Tetratricopeptide repeat domain"/>
    <property type="match status" value="1"/>
</dbReference>
<comment type="caution">
    <text evidence="1">The sequence shown here is derived from an EMBL/GenBank/DDBJ whole genome shotgun (WGS) entry which is preliminary data.</text>
</comment>
<evidence type="ECO:0000313" key="2">
    <source>
        <dbReference type="Proteomes" id="UP000286806"/>
    </source>
</evidence>
<proteinExistence type="predicted"/>
<evidence type="ECO:0008006" key="3">
    <source>
        <dbReference type="Google" id="ProtNLM"/>
    </source>
</evidence>
<reference evidence="1 2" key="1">
    <citation type="journal article" date="2019" name="Front. Microbiol.">
        <title>Genomes of Neutrophilic Sulfur-Oxidizing Chemolithoautotrophs Representing 9 Proteobacterial Species From 8 Genera.</title>
        <authorList>
            <person name="Watanabe T."/>
            <person name="Kojima H."/>
            <person name="Umezawa K."/>
            <person name="Hori C."/>
            <person name="Takasuka T.E."/>
            <person name="Kato Y."/>
            <person name="Fukui M."/>
        </authorList>
    </citation>
    <scope>NUCLEOTIDE SEQUENCE [LARGE SCALE GENOMIC DNA]</scope>
    <source>
        <strain evidence="1 2">TTN</strain>
    </source>
</reference>
<organism evidence="1 2">
    <name type="scientific">Sulfuriferula multivorans</name>
    <dbReference type="NCBI Taxonomy" id="1559896"/>
    <lineage>
        <taxon>Bacteria</taxon>
        <taxon>Pseudomonadati</taxon>
        <taxon>Pseudomonadota</taxon>
        <taxon>Betaproteobacteria</taxon>
        <taxon>Nitrosomonadales</taxon>
        <taxon>Sulfuricellaceae</taxon>
        <taxon>Sulfuriferula</taxon>
    </lineage>
</organism>
<dbReference type="Proteomes" id="UP000286806">
    <property type="component" value="Unassembled WGS sequence"/>
</dbReference>
<protein>
    <recommendedName>
        <fullName evidence="3">Sel1 repeat family protein</fullName>
    </recommendedName>
</protein>